<feature type="transmembrane region" description="Helical" evidence="5">
    <location>
        <begin position="206"/>
        <end position="226"/>
    </location>
</feature>
<dbReference type="OrthoDB" id="5215911at2759"/>
<accession>N1PIF6</accession>
<dbReference type="PANTHER" id="PTHR23502:SF34">
    <property type="entry name" value="PROTEIN HOL1"/>
    <property type="match status" value="1"/>
</dbReference>
<feature type="transmembrane region" description="Helical" evidence="5">
    <location>
        <begin position="117"/>
        <end position="135"/>
    </location>
</feature>
<dbReference type="HOGENOM" id="CLU_008455_13_3_1"/>
<dbReference type="OMA" id="DQYYDPP"/>
<dbReference type="Gene3D" id="1.20.1250.20">
    <property type="entry name" value="MFS general substrate transporter like domains"/>
    <property type="match status" value="1"/>
</dbReference>
<evidence type="ECO:0000256" key="4">
    <source>
        <dbReference type="ARBA" id="ARBA00023136"/>
    </source>
</evidence>
<dbReference type="FunFam" id="1.20.1250.20:FF:000224">
    <property type="entry name" value="MFS transporter, putative"/>
    <property type="match status" value="1"/>
</dbReference>
<feature type="transmembrane region" description="Helical" evidence="5">
    <location>
        <begin position="431"/>
        <end position="452"/>
    </location>
</feature>
<evidence type="ECO:0000313" key="6">
    <source>
        <dbReference type="EMBL" id="EME42388.1"/>
    </source>
</evidence>
<dbReference type="Pfam" id="PF07690">
    <property type="entry name" value="MFS_1"/>
    <property type="match status" value="1"/>
</dbReference>
<dbReference type="STRING" id="675120.N1PIF6"/>
<proteinExistence type="predicted"/>
<feature type="transmembrane region" description="Helical" evidence="5">
    <location>
        <begin position="354"/>
        <end position="380"/>
    </location>
</feature>
<evidence type="ECO:0000256" key="2">
    <source>
        <dbReference type="ARBA" id="ARBA00022692"/>
    </source>
</evidence>
<comment type="subcellular location">
    <subcellularLocation>
        <location evidence="1">Membrane</location>
        <topology evidence="1">Multi-pass membrane protein</topology>
    </subcellularLocation>
</comment>
<dbReference type="eggNOG" id="KOG0255">
    <property type="taxonomic scope" value="Eukaryota"/>
</dbReference>
<keyword evidence="4 5" id="KW-0472">Membrane</keyword>
<feature type="transmembrane region" description="Helical" evidence="5">
    <location>
        <begin position="511"/>
        <end position="534"/>
    </location>
</feature>
<sequence length="556" mass="61651">MEEANGELLPGTLQLFVSSEDGHLRDHEITLTPPPTNSPNDPLNWSPWRKYFHAALVLYITALTAATSNDAGAAGDGMLDELGIPYSVANTAAGVLFLAIGYWTLLASPMPWLYGRRLQYLVCLIFSIIGSIWFARVKNRQDSIWNQLFVGASESCAEALAQLSLSDLFFQHQRGLVLGLYILATSIGTFLGPLIAGYIAIDSWRWVGWTGAIISAGTLVVFYFGLEETAFHREALVGRHVGGQPVQNMDDEKKIAGNAAQLDARGSSDSISEPVEQKKTYWQRIAIISPAPNMYGTGLKQFFQRLFYTLRIFMFPAVLYSGLQWGAQDAWLTFYLTVEEDNYYDPPWNYSNQAVAIMNVPTLIGATIGCVYGGWFSDVFVRWMAKRPGRNGISEAEDRLWLLFASAIINPAGLMLFGIGSGKGWSWPGPYIGLAMTGFGFGCAGDLSMAYLMDAYPDMVLEGMVGVAVINNTLACIFTFTCSESGRSHDHHRATDQDRVGEWIDASGLSGTFICIGVLSFAFQMTTVPMIIWGKACRRWTYQKYQRFLYLRDGER</sequence>
<dbReference type="GO" id="GO:0005886">
    <property type="term" value="C:plasma membrane"/>
    <property type="evidence" value="ECO:0007669"/>
    <property type="project" value="TreeGrafter"/>
</dbReference>
<organism evidence="6 7">
    <name type="scientific">Dothistroma septosporum (strain NZE10 / CBS 128990)</name>
    <name type="common">Red band needle blight fungus</name>
    <name type="synonym">Mycosphaerella pini</name>
    <dbReference type="NCBI Taxonomy" id="675120"/>
    <lineage>
        <taxon>Eukaryota</taxon>
        <taxon>Fungi</taxon>
        <taxon>Dikarya</taxon>
        <taxon>Ascomycota</taxon>
        <taxon>Pezizomycotina</taxon>
        <taxon>Dothideomycetes</taxon>
        <taxon>Dothideomycetidae</taxon>
        <taxon>Mycosphaerellales</taxon>
        <taxon>Mycosphaerellaceae</taxon>
        <taxon>Dothistroma</taxon>
    </lineage>
</organism>
<feature type="transmembrane region" description="Helical" evidence="5">
    <location>
        <begin position="308"/>
        <end position="327"/>
    </location>
</feature>
<keyword evidence="3 5" id="KW-1133">Transmembrane helix</keyword>
<evidence type="ECO:0008006" key="8">
    <source>
        <dbReference type="Google" id="ProtNLM"/>
    </source>
</evidence>
<gene>
    <name evidence="6" type="ORF">DOTSEDRAFT_73271</name>
</gene>
<keyword evidence="2 5" id="KW-0812">Transmembrane</keyword>
<feature type="transmembrane region" description="Helical" evidence="5">
    <location>
        <begin position="84"/>
        <end position="105"/>
    </location>
</feature>
<dbReference type="AlphaFoldDB" id="N1PIF6"/>
<evidence type="ECO:0000313" key="7">
    <source>
        <dbReference type="Proteomes" id="UP000016933"/>
    </source>
</evidence>
<name>N1PIF6_DOTSN</name>
<protein>
    <recommendedName>
        <fullName evidence="8">Major facilitator superfamily (MFS) profile domain-containing protein</fullName>
    </recommendedName>
</protein>
<dbReference type="InterPro" id="IPR011701">
    <property type="entry name" value="MFS"/>
</dbReference>
<evidence type="ECO:0000256" key="1">
    <source>
        <dbReference type="ARBA" id="ARBA00004141"/>
    </source>
</evidence>
<evidence type="ECO:0000256" key="5">
    <source>
        <dbReference type="SAM" id="Phobius"/>
    </source>
</evidence>
<dbReference type="Proteomes" id="UP000016933">
    <property type="component" value="Unassembled WGS sequence"/>
</dbReference>
<feature type="transmembrane region" description="Helical" evidence="5">
    <location>
        <begin position="176"/>
        <end position="200"/>
    </location>
</feature>
<dbReference type="InterPro" id="IPR036259">
    <property type="entry name" value="MFS_trans_sf"/>
</dbReference>
<keyword evidence="7" id="KW-1185">Reference proteome</keyword>
<dbReference type="PANTHER" id="PTHR23502">
    <property type="entry name" value="MAJOR FACILITATOR SUPERFAMILY"/>
    <property type="match status" value="1"/>
</dbReference>
<evidence type="ECO:0000256" key="3">
    <source>
        <dbReference type="ARBA" id="ARBA00022989"/>
    </source>
</evidence>
<feature type="transmembrane region" description="Helical" evidence="5">
    <location>
        <begin position="400"/>
        <end position="419"/>
    </location>
</feature>
<dbReference type="SUPFAM" id="SSF103473">
    <property type="entry name" value="MFS general substrate transporter"/>
    <property type="match status" value="1"/>
</dbReference>
<dbReference type="EMBL" id="KB446541">
    <property type="protein sequence ID" value="EME42388.1"/>
    <property type="molecule type" value="Genomic_DNA"/>
</dbReference>
<feature type="transmembrane region" description="Helical" evidence="5">
    <location>
        <begin position="51"/>
        <end position="72"/>
    </location>
</feature>
<feature type="transmembrane region" description="Helical" evidence="5">
    <location>
        <begin position="459"/>
        <end position="480"/>
    </location>
</feature>
<reference evidence="7" key="1">
    <citation type="journal article" date="2012" name="PLoS Genet.">
        <title>The genomes of the fungal plant pathogens Cladosporium fulvum and Dothistroma septosporum reveal adaptation to different hosts and lifestyles but also signatures of common ancestry.</title>
        <authorList>
            <person name="de Wit P.J.G.M."/>
            <person name="van der Burgt A."/>
            <person name="Oekmen B."/>
            <person name="Stergiopoulos I."/>
            <person name="Abd-Elsalam K.A."/>
            <person name="Aerts A.L."/>
            <person name="Bahkali A.H."/>
            <person name="Beenen H.G."/>
            <person name="Chettri P."/>
            <person name="Cox M.P."/>
            <person name="Datema E."/>
            <person name="de Vries R.P."/>
            <person name="Dhillon B."/>
            <person name="Ganley A.R."/>
            <person name="Griffiths S.A."/>
            <person name="Guo Y."/>
            <person name="Hamelin R.C."/>
            <person name="Henrissat B."/>
            <person name="Kabir M.S."/>
            <person name="Jashni M.K."/>
            <person name="Kema G."/>
            <person name="Klaubauf S."/>
            <person name="Lapidus A."/>
            <person name="Levasseur A."/>
            <person name="Lindquist E."/>
            <person name="Mehrabi R."/>
            <person name="Ohm R.A."/>
            <person name="Owen T.J."/>
            <person name="Salamov A."/>
            <person name="Schwelm A."/>
            <person name="Schijlen E."/>
            <person name="Sun H."/>
            <person name="van den Burg H.A."/>
            <person name="van Ham R.C.H.J."/>
            <person name="Zhang S."/>
            <person name="Goodwin S.B."/>
            <person name="Grigoriev I.V."/>
            <person name="Collemare J."/>
            <person name="Bradshaw R.E."/>
        </authorList>
    </citation>
    <scope>NUCLEOTIDE SEQUENCE [LARGE SCALE GENOMIC DNA]</scope>
    <source>
        <strain evidence="7">NZE10 / CBS 128990</strain>
    </source>
</reference>
<dbReference type="GO" id="GO:0022857">
    <property type="term" value="F:transmembrane transporter activity"/>
    <property type="evidence" value="ECO:0007669"/>
    <property type="project" value="InterPro"/>
</dbReference>
<reference evidence="6 7" key="2">
    <citation type="journal article" date="2012" name="PLoS Pathog.">
        <title>Diverse lifestyles and strategies of plant pathogenesis encoded in the genomes of eighteen Dothideomycetes fungi.</title>
        <authorList>
            <person name="Ohm R.A."/>
            <person name="Feau N."/>
            <person name="Henrissat B."/>
            <person name="Schoch C.L."/>
            <person name="Horwitz B.A."/>
            <person name="Barry K.W."/>
            <person name="Condon B.J."/>
            <person name="Copeland A.C."/>
            <person name="Dhillon B."/>
            <person name="Glaser F."/>
            <person name="Hesse C.N."/>
            <person name="Kosti I."/>
            <person name="LaButti K."/>
            <person name="Lindquist E.A."/>
            <person name="Lucas S."/>
            <person name="Salamov A.A."/>
            <person name="Bradshaw R.E."/>
            <person name="Ciuffetti L."/>
            <person name="Hamelin R.C."/>
            <person name="Kema G.H.J."/>
            <person name="Lawrence C."/>
            <person name="Scott J.A."/>
            <person name="Spatafora J.W."/>
            <person name="Turgeon B.G."/>
            <person name="de Wit P.J.G.M."/>
            <person name="Zhong S."/>
            <person name="Goodwin S.B."/>
            <person name="Grigoriev I.V."/>
        </authorList>
    </citation>
    <scope>NUCLEOTIDE SEQUENCE [LARGE SCALE GENOMIC DNA]</scope>
    <source>
        <strain evidence="7">NZE10 / CBS 128990</strain>
    </source>
</reference>